<feature type="transmembrane region" description="Helical" evidence="10">
    <location>
        <begin position="316"/>
        <end position="339"/>
    </location>
</feature>
<accession>A0A852V7M2</accession>
<evidence type="ECO:0000256" key="3">
    <source>
        <dbReference type="ARBA" id="ARBA00022449"/>
    </source>
</evidence>
<feature type="domain" description="NADH:quinone oxidoreductase/Mrp antiporter transmembrane" evidence="11">
    <location>
        <begin position="122"/>
        <end position="397"/>
    </location>
</feature>
<feature type="domain" description="Na+/H+ antiporter MnhB subunit-related protein" evidence="13">
    <location>
        <begin position="788"/>
        <end position="910"/>
    </location>
</feature>
<comment type="caution">
    <text evidence="16">The sequence shown here is derived from an EMBL/GenBank/DDBJ whole genome shotgun (WGS) entry which is preliminary data.</text>
</comment>
<keyword evidence="4" id="KW-1003">Cell membrane</keyword>
<dbReference type="GO" id="GO:0005886">
    <property type="term" value="C:plasma membrane"/>
    <property type="evidence" value="ECO:0007669"/>
    <property type="project" value="UniProtKB-SubCell"/>
</dbReference>
<evidence type="ECO:0000256" key="1">
    <source>
        <dbReference type="ARBA" id="ARBA00004651"/>
    </source>
</evidence>
<evidence type="ECO:0000256" key="7">
    <source>
        <dbReference type="ARBA" id="ARBA00023065"/>
    </source>
</evidence>
<dbReference type="PANTHER" id="PTHR43373">
    <property type="entry name" value="NA(+)/H(+) ANTIPORTER SUBUNIT"/>
    <property type="match status" value="1"/>
</dbReference>
<dbReference type="NCBIfam" id="NF009284">
    <property type="entry name" value="PRK12644.1"/>
    <property type="match status" value="1"/>
</dbReference>
<keyword evidence="3" id="KW-0050">Antiport</keyword>
<feature type="transmembrane region" description="Helical" evidence="10">
    <location>
        <begin position="847"/>
        <end position="870"/>
    </location>
</feature>
<dbReference type="PRINTS" id="PR01434">
    <property type="entry name" value="NADHDHGNASE5"/>
</dbReference>
<feature type="transmembrane region" description="Helical" evidence="10">
    <location>
        <begin position="890"/>
        <end position="910"/>
    </location>
</feature>
<feature type="transmembrane region" description="Helical" evidence="10">
    <location>
        <begin position="613"/>
        <end position="631"/>
    </location>
</feature>
<dbReference type="InterPro" id="IPR050616">
    <property type="entry name" value="CPA3_Na-H_Antiporter_A"/>
</dbReference>
<dbReference type="InterPro" id="IPR001750">
    <property type="entry name" value="ND/Mrp_TM"/>
</dbReference>
<feature type="transmembrane region" description="Helical" evidence="10">
    <location>
        <begin position="733"/>
        <end position="752"/>
    </location>
</feature>
<feature type="transmembrane region" description="Helical" evidence="10">
    <location>
        <begin position="592"/>
        <end position="608"/>
    </location>
</feature>
<feature type="domain" description="MrpA C-terminal/MbhE" evidence="15">
    <location>
        <begin position="707"/>
        <end position="754"/>
    </location>
</feature>
<dbReference type="InterPro" id="IPR025383">
    <property type="entry name" value="MrpA_C/MbhD"/>
</dbReference>
<protein>
    <submittedName>
        <fullName evidence="16">Multicomponent Na+:H+ antiporter subunit A</fullName>
    </submittedName>
</protein>
<dbReference type="GO" id="GO:0015297">
    <property type="term" value="F:antiporter activity"/>
    <property type="evidence" value="ECO:0007669"/>
    <property type="project" value="UniProtKB-KW"/>
</dbReference>
<evidence type="ECO:0000256" key="9">
    <source>
        <dbReference type="RuleBase" id="RU000320"/>
    </source>
</evidence>
<dbReference type="EMBL" id="JACCCO010000003">
    <property type="protein sequence ID" value="NYF43558.1"/>
    <property type="molecule type" value="Genomic_DNA"/>
</dbReference>
<feature type="transmembrane region" description="Helical" evidence="10">
    <location>
        <begin position="483"/>
        <end position="509"/>
    </location>
</feature>
<sequence length="930" mass="95771">MEPLLILHAVAAVCAPAMARRFGRDAFLVLALPPACGFAYTLWAVVTGTPVASHHDWAPALGLGLTFRADALSLLMMTLVTGVGALVLLYCSRYFSAGEDGLGRFGGALVAFAGAMLGLVAADDLLLLYVFWELTTLFSYLLIGQDPASRAGRRAALQALTVTTFGGLAMLAGFVMLGEAAGTYRISQLVAHPPAGGTVPAALALVMTGALSKSAIFPFSMWLPAAMAAPTPVSAYLHAAAMVKAGVYLLARLSPAFGEAVPWRAAAVSLGLLTMVLGGWRALRENDLKRLLAYGTVSQLGFLTVLFDTATRGAALAGAAMLGAHALFKASLFLVVGVVDHAAGTRDLRELSGLRRSAPWLCAVATAAAASMAGLPPFFGFSAKEAAFESLLGGGLGRSATLAGVVLGSALTAAYSLRFLTGAFGSPPGRDPTPLAPYGAATFLPPALLAVLGLAAAPFASWYGRAMDPYTATFATPGHDAHLALWSGAPVPLLLSAVALAAGALLFAAGDRGARAGRLLRTIDSGRVYWALVRGTNRFAGQLTGVVQRGSLPDYLMIAFATLAGIAAFALLHGPVTTAGPVVVLWKRAEQPVVGALLAATAVLAPLARSHVVLALLVGLTGYGTALLFLAHGSPDLAMTQLLVETLSLVAFVLVLRRLPIVPEEEQRPRVPPAVRAVLGLVTGLVAAGAGALAVNARSETPIGTLLAGPAERSGAANIVSALLVDIRAWDTLGETAVLVVLTLGVTSLVFLRRRTYALERPPAGHRRPPGRTYWLTATLPPGERAAVLEIVARMIFHTLLLVSVFLLFTGHGSVGGGFAGGIVAGLSLVVRYLAGGRYELAVAAPTGAGVLMGLGLLLSVATAALGLAFGGAPLRAFSADLAVPLAGKVHLSTVLLFDLGIYLTVLGMVQDILRGLGAELDRQIEEEAR</sequence>
<dbReference type="PANTHER" id="PTHR43373:SF1">
    <property type="entry name" value="NA(+)_H(+) ANTIPORTER SUBUNIT A"/>
    <property type="match status" value="1"/>
</dbReference>
<feature type="transmembrane region" description="Helical" evidence="10">
    <location>
        <begin position="677"/>
        <end position="697"/>
    </location>
</feature>
<evidence type="ECO:0000313" key="16">
    <source>
        <dbReference type="EMBL" id="NYF43558.1"/>
    </source>
</evidence>
<feature type="transmembrane region" description="Helical" evidence="10">
    <location>
        <begin position="791"/>
        <end position="809"/>
    </location>
</feature>
<dbReference type="InterPro" id="IPR001516">
    <property type="entry name" value="Proton_antipo_N"/>
</dbReference>
<dbReference type="RefSeq" id="WP_179827133.1">
    <property type="nucleotide sequence ID" value="NZ_JACCCO010000003.1"/>
</dbReference>
<evidence type="ECO:0000259" key="12">
    <source>
        <dbReference type="Pfam" id="PF00662"/>
    </source>
</evidence>
<feature type="transmembrane region" description="Helical" evidence="10">
    <location>
        <begin position="438"/>
        <end position="463"/>
    </location>
</feature>
<feature type="transmembrane region" description="Helical" evidence="10">
    <location>
        <begin position="71"/>
        <end position="90"/>
    </location>
</feature>
<dbReference type="Pfam" id="PF13244">
    <property type="entry name" value="MbhD"/>
    <property type="match status" value="1"/>
</dbReference>
<feature type="domain" description="MrpA C-terminal/MbhD" evidence="14">
    <location>
        <begin position="596"/>
        <end position="660"/>
    </location>
</feature>
<evidence type="ECO:0000259" key="11">
    <source>
        <dbReference type="Pfam" id="PF00361"/>
    </source>
</evidence>
<dbReference type="AlphaFoldDB" id="A0A852V7M2"/>
<feature type="transmembrane region" description="Helical" evidence="10">
    <location>
        <begin position="292"/>
        <end position="310"/>
    </location>
</feature>
<gene>
    <name evidence="16" type="ORF">HDA43_005785</name>
</gene>
<keyword evidence="8 10" id="KW-0472">Membrane</keyword>
<dbReference type="GO" id="GO:0006811">
    <property type="term" value="P:monoatomic ion transport"/>
    <property type="evidence" value="ECO:0007669"/>
    <property type="project" value="UniProtKB-KW"/>
</dbReference>
<dbReference type="Pfam" id="PF00361">
    <property type="entry name" value="Proton_antipo_M"/>
    <property type="match status" value="1"/>
</dbReference>
<dbReference type="Proteomes" id="UP000576393">
    <property type="component" value="Unassembled WGS sequence"/>
</dbReference>
<feature type="transmembrane region" description="Helical" evidence="10">
    <location>
        <begin position="155"/>
        <end position="177"/>
    </location>
</feature>
<keyword evidence="7" id="KW-0406">Ion transport</keyword>
<evidence type="ECO:0000259" key="13">
    <source>
        <dbReference type="Pfam" id="PF04039"/>
    </source>
</evidence>
<keyword evidence="6 10" id="KW-1133">Transmembrane helix</keyword>
<feature type="transmembrane region" description="Helical" evidence="10">
    <location>
        <begin position="399"/>
        <end position="417"/>
    </location>
</feature>
<feature type="transmembrane region" description="Helical" evidence="10">
    <location>
        <begin position="815"/>
        <end position="835"/>
    </location>
</feature>
<proteinExistence type="predicted"/>
<keyword evidence="2" id="KW-0813">Transport</keyword>
<evidence type="ECO:0000256" key="2">
    <source>
        <dbReference type="ARBA" id="ARBA00022448"/>
    </source>
</evidence>
<feature type="transmembrane region" description="Helical" evidence="10">
    <location>
        <begin position="126"/>
        <end position="143"/>
    </location>
</feature>
<evidence type="ECO:0000256" key="6">
    <source>
        <dbReference type="ARBA" id="ARBA00022989"/>
    </source>
</evidence>
<feature type="transmembrane region" description="Helical" evidence="10">
    <location>
        <begin position="637"/>
        <end position="656"/>
    </location>
</feature>
<feature type="transmembrane region" description="Helical" evidence="10">
    <location>
        <begin position="555"/>
        <end position="572"/>
    </location>
</feature>
<evidence type="ECO:0000259" key="15">
    <source>
        <dbReference type="Pfam" id="PF20501"/>
    </source>
</evidence>
<feature type="domain" description="NADH-Ubiquinone oxidoreductase (complex I) chain 5 N-terminal" evidence="12">
    <location>
        <begin position="62"/>
        <end position="105"/>
    </location>
</feature>
<keyword evidence="17" id="KW-1185">Reference proteome</keyword>
<evidence type="ECO:0000259" key="14">
    <source>
        <dbReference type="Pfam" id="PF13244"/>
    </source>
</evidence>
<keyword evidence="5 9" id="KW-0812">Transmembrane</keyword>
<dbReference type="Pfam" id="PF04039">
    <property type="entry name" value="MnhB"/>
    <property type="match status" value="1"/>
</dbReference>
<evidence type="ECO:0000256" key="5">
    <source>
        <dbReference type="ARBA" id="ARBA00022692"/>
    </source>
</evidence>
<feature type="transmembrane region" description="Helical" evidence="10">
    <location>
        <begin position="197"/>
        <end position="221"/>
    </location>
</feature>
<dbReference type="InterPro" id="IPR007182">
    <property type="entry name" value="MnhB"/>
</dbReference>
<dbReference type="Pfam" id="PF20501">
    <property type="entry name" value="MbhE"/>
    <property type="match status" value="1"/>
</dbReference>
<evidence type="ECO:0000313" key="17">
    <source>
        <dbReference type="Proteomes" id="UP000576393"/>
    </source>
</evidence>
<comment type="subcellular location">
    <subcellularLocation>
        <location evidence="1">Cell membrane</location>
        <topology evidence="1">Multi-pass membrane protein</topology>
    </subcellularLocation>
    <subcellularLocation>
        <location evidence="9">Membrane</location>
        <topology evidence="9">Multi-pass membrane protein</topology>
    </subcellularLocation>
</comment>
<name>A0A852V7M2_9ACTN</name>
<feature type="transmembrane region" description="Helical" evidence="10">
    <location>
        <begin position="102"/>
        <end position="120"/>
    </location>
</feature>
<evidence type="ECO:0000256" key="8">
    <source>
        <dbReference type="ARBA" id="ARBA00023136"/>
    </source>
</evidence>
<dbReference type="Pfam" id="PF00662">
    <property type="entry name" value="Proton_antipo_N"/>
    <property type="match status" value="1"/>
</dbReference>
<evidence type="ECO:0000256" key="10">
    <source>
        <dbReference type="SAM" id="Phobius"/>
    </source>
</evidence>
<organism evidence="16 17">
    <name type="scientific">Streptosporangium sandarakinum</name>
    <dbReference type="NCBI Taxonomy" id="1260955"/>
    <lineage>
        <taxon>Bacteria</taxon>
        <taxon>Bacillati</taxon>
        <taxon>Actinomycetota</taxon>
        <taxon>Actinomycetes</taxon>
        <taxon>Streptosporangiales</taxon>
        <taxon>Streptosporangiaceae</taxon>
        <taxon>Streptosporangium</taxon>
    </lineage>
</organism>
<reference evidence="16 17" key="1">
    <citation type="submission" date="2020-07" db="EMBL/GenBank/DDBJ databases">
        <title>Sequencing the genomes of 1000 actinobacteria strains.</title>
        <authorList>
            <person name="Klenk H.-P."/>
        </authorList>
    </citation>
    <scope>NUCLEOTIDE SEQUENCE [LARGE SCALE GENOMIC DNA]</scope>
    <source>
        <strain evidence="16 17">DSM 45763</strain>
    </source>
</reference>
<feature type="transmembrane region" description="Helical" evidence="10">
    <location>
        <begin position="360"/>
        <end position="379"/>
    </location>
</feature>
<evidence type="ECO:0000256" key="4">
    <source>
        <dbReference type="ARBA" id="ARBA00022475"/>
    </source>
</evidence>
<dbReference type="InterPro" id="IPR046806">
    <property type="entry name" value="MrpA_C/MbhE"/>
</dbReference>
<feature type="transmembrane region" description="Helical" evidence="10">
    <location>
        <begin position="263"/>
        <end position="280"/>
    </location>
</feature>